<keyword evidence="4 7" id="KW-0808">Transferase</keyword>
<feature type="transmembrane region" description="Helical" evidence="8">
    <location>
        <begin position="103"/>
        <end position="127"/>
    </location>
</feature>
<keyword evidence="8" id="KW-1133">Transmembrane helix</keyword>
<dbReference type="GO" id="GO:0016020">
    <property type="term" value="C:membrane"/>
    <property type="evidence" value="ECO:0007669"/>
    <property type="project" value="InterPro"/>
</dbReference>
<proteinExistence type="inferred from homology"/>
<dbReference type="EC" id="2.3.1.51" evidence="7"/>
<evidence type="ECO:0000259" key="9">
    <source>
        <dbReference type="SMART" id="SM00563"/>
    </source>
</evidence>
<dbReference type="NCBIfam" id="TIGR00530">
    <property type="entry name" value="AGP_acyltrn"/>
    <property type="match status" value="1"/>
</dbReference>
<keyword evidence="6 7" id="KW-0012">Acyltransferase</keyword>
<reference evidence="10" key="1">
    <citation type="submission" date="2017-08" db="EMBL/GenBank/DDBJ databases">
        <title>Identification and functional characterization of lysophosphatidic acid acyltransferase from an oleaginous microalga, Neochloris oleoabundans.</title>
        <authorList>
            <person name="Phienluphon A."/>
            <person name="Pootanakit K."/>
        </authorList>
    </citation>
    <scope>NUCLEOTIDE SEQUENCE</scope>
</reference>
<dbReference type="PANTHER" id="PTHR10434">
    <property type="entry name" value="1-ACYL-SN-GLYCEROL-3-PHOSPHATE ACYLTRANSFERASE"/>
    <property type="match status" value="1"/>
</dbReference>
<evidence type="ECO:0000256" key="6">
    <source>
        <dbReference type="ARBA" id="ARBA00023315"/>
    </source>
</evidence>
<comment type="pathway">
    <text evidence="1">Lipid metabolism.</text>
</comment>
<comment type="similarity">
    <text evidence="2 7">Belongs to the 1-acyl-sn-glycerol-3-phosphate acyltransferase family.</text>
</comment>
<evidence type="ECO:0000313" key="10">
    <source>
        <dbReference type="EMBL" id="AUS84463.1"/>
    </source>
</evidence>
<dbReference type="AlphaFoldDB" id="A0A2I7YWN3"/>
<dbReference type="GO" id="GO:0003841">
    <property type="term" value="F:1-acylglycerol-3-phosphate O-acyltransferase activity"/>
    <property type="evidence" value="ECO:0007669"/>
    <property type="project" value="UniProtKB-UniRule"/>
</dbReference>
<evidence type="ECO:0000256" key="2">
    <source>
        <dbReference type="ARBA" id="ARBA00008655"/>
    </source>
</evidence>
<dbReference type="PANTHER" id="PTHR10434:SF64">
    <property type="entry name" value="1-ACYL-SN-GLYCEROL-3-PHOSPHATE ACYLTRANSFERASE-RELATED"/>
    <property type="match status" value="1"/>
</dbReference>
<keyword evidence="8" id="KW-0472">Membrane</keyword>
<evidence type="ECO:0000256" key="3">
    <source>
        <dbReference type="ARBA" id="ARBA00022516"/>
    </source>
</evidence>
<evidence type="ECO:0000256" key="4">
    <source>
        <dbReference type="ARBA" id="ARBA00022679"/>
    </source>
</evidence>
<feature type="transmembrane region" description="Helical" evidence="8">
    <location>
        <begin position="202"/>
        <end position="219"/>
    </location>
</feature>
<name>A0A2I7YWN3_9CHLO</name>
<keyword evidence="8" id="KW-0812">Transmembrane</keyword>
<protein>
    <recommendedName>
        <fullName evidence="7">1-acyl-sn-glycerol-3-phosphate acyltransferase</fullName>
        <ecNumber evidence="7">2.3.1.51</ecNumber>
    </recommendedName>
</protein>
<dbReference type="EMBL" id="MF706164">
    <property type="protein sequence ID" value="AUS84463.1"/>
    <property type="molecule type" value="Genomic_DNA"/>
</dbReference>
<dbReference type="Pfam" id="PF01553">
    <property type="entry name" value="Acyltransferase"/>
    <property type="match status" value="1"/>
</dbReference>
<evidence type="ECO:0000256" key="8">
    <source>
        <dbReference type="SAM" id="Phobius"/>
    </source>
</evidence>
<comment type="domain">
    <text evidence="7">The HXXXXD motif is essential for acyltransferase activity and may constitute the binding site for the phosphate moiety of the glycerol-3-phosphate.</text>
</comment>
<evidence type="ECO:0000256" key="1">
    <source>
        <dbReference type="ARBA" id="ARBA00005189"/>
    </source>
</evidence>
<dbReference type="SMART" id="SM00563">
    <property type="entry name" value="PlsC"/>
    <property type="match status" value="1"/>
</dbReference>
<keyword evidence="5 7" id="KW-0443">Lipid metabolism</keyword>
<comment type="catalytic activity">
    <reaction evidence="7">
        <text>a 1-acyl-sn-glycero-3-phosphate + an acyl-CoA = a 1,2-diacyl-sn-glycero-3-phosphate + CoA</text>
        <dbReference type="Rhea" id="RHEA:19709"/>
        <dbReference type="ChEBI" id="CHEBI:57287"/>
        <dbReference type="ChEBI" id="CHEBI:57970"/>
        <dbReference type="ChEBI" id="CHEBI:58342"/>
        <dbReference type="ChEBI" id="CHEBI:58608"/>
        <dbReference type="EC" id="2.3.1.51"/>
    </reaction>
</comment>
<dbReference type="InterPro" id="IPR002123">
    <property type="entry name" value="Plipid/glycerol_acylTrfase"/>
</dbReference>
<dbReference type="CDD" id="cd07989">
    <property type="entry name" value="LPLAT_AGPAT-like"/>
    <property type="match status" value="1"/>
</dbReference>
<evidence type="ECO:0000256" key="5">
    <source>
        <dbReference type="ARBA" id="ARBA00023098"/>
    </source>
</evidence>
<accession>A0A2I7YWN3</accession>
<feature type="domain" description="Phospholipid/glycerol acyltransferase" evidence="9">
    <location>
        <begin position="171"/>
        <end position="284"/>
    </location>
</feature>
<keyword evidence="3 7" id="KW-0444">Lipid biosynthesis</keyword>
<keyword evidence="7" id="KW-0594">Phospholipid biosynthesis</keyword>
<dbReference type="GO" id="GO:0006654">
    <property type="term" value="P:phosphatidic acid biosynthetic process"/>
    <property type="evidence" value="ECO:0007669"/>
    <property type="project" value="TreeGrafter"/>
</dbReference>
<evidence type="ECO:0000256" key="7">
    <source>
        <dbReference type="RuleBase" id="RU361267"/>
    </source>
</evidence>
<dbReference type="SMR" id="A0A2I7YWN3"/>
<organism evidence="10">
    <name type="scientific">Ettlia oleoabundans</name>
    <dbReference type="NCBI Taxonomy" id="1127754"/>
    <lineage>
        <taxon>Eukaryota</taxon>
        <taxon>Viridiplantae</taxon>
        <taxon>Chlorophyta</taxon>
        <taxon>core chlorophytes</taxon>
        <taxon>Chlorophyceae</taxon>
        <taxon>CS clade</taxon>
        <taxon>Chlamydomonadales</taxon>
        <taxon>Chlamydomonadales incertae sedis</taxon>
        <taxon>Ettlia</taxon>
    </lineage>
</organism>
<keyword evidence="7" id="KW-1208">Phospholipid metabolism</keyword>
<sequence length="340" mass="36935">MLCPTVGLRAFSASVASGVKQGGSLPARNSTLWGTPVRQQMSARLRLVPALASKRCNNLRRSTSSAALAGAAHGVSSDGGGVATAATPPRGGFATIVAIIRAVLFYITTFVFATPLFVSMLAVYPYVLKFDHVRRRAQHAMNTAWAKLSTVFYYPVEIEGQQNLPAFSTPAVYVSNHQSFLDIYTLFHLHRDFKFISKTSNFLIPIIGWSMFLTGHVMINRLDRRSQLECLKQCSELLKHGASVLFFPEGTRSKDGRMHAFKRGAFSVAAKAKVPVVPITLIGTGDLMPNTQEYLLFPGKVKLVIHPAIVPKDAATMAAEAYAAISSSLPPELVAPLDEK</sequence>
<dbReference type="SUPFAM" id="SSF69593">
    <property type="entry name" value="Glycerol-3-phosphate (1)-acyltransferase"/>
    <property type="match status" value="1"/>
</dbReference>
<dbReference type="InterPro" id="IPR004552">
    <property type="entry name" value="AGP_acyltrans"/>
</dbReference>